<evidence type="ECO:0000259" key="8">
    <source>
        <dbReference type="PROSITE" id="PS50104"/>
    </source>
</evidence>
<reference evidence="9" key="1">
    <citation type="journal article" date="2020" name="Nat. Genet.">
        <title>Genomic diversifications of five Gossypium allopolyploid species and their impact on cotton improvement.</title>
        <authorList>
            <person name="Chen Z.J."/>
            <person name="Sreedasyam A."/>
            <person name="Ando A."/>
            <person name="Song Q."/>
            <person name="De Santiago L.M."/>
            <person name="Hulse-Kemp A.M."/>
            <person name="Ding M."/>
            <person name="Ye W."/>
            <person name="Kirkbride R.C."/>
            <person name="Jenkins J."/>
            <person name="Plott C."/>
            <person name="Lovell J."/>
            <person name="Lin Y.M."/>
            <person name="Vaughn R."/>
            <person name="Liu B."/>
            <person name="Simpson S."/>
            <person name="Scheffler B.E."/>
            <person name="Wen L."/>
            <person name="Saski C.A."/>
            <person name="Grover C.E."/>
            <person name="Hu G."/>
            <person name="Conover J.L."/>
            <person name="Carlson J.W."/>
            <person name="Shu S."/>
            <person name="Boston L.B."/>
            <person name="Williams M."/>
            <person name="Peterson D.G."/>
            <person name="McGee K."/>
            <person name="Jones D.C."/>
            <person name="Wendel J.F."/>
            <person name="Stelly D.M."/>
            <person name="Grimwood J."/>
            <person name="Schmutz J."/>
        </authorList>
    </citation>
    <scope>NUCLEOTIDE SEQUENCE [LARGE SCALE GENOMIC DNA]</scope>
    <source>
        <strain evidence="9">cv. TM-1</strain>
    </source>
</reference>
<dbReference type="Pfam" id="PF01582">
    <property type="entry name" value="TIR"/>
    <property type="match status" value="1"/>
</dbReference>
<dbReference type="SUPFAM" id="SSF52058">
    <property type="entry name" value="L domain-like"/>
    <property type="match status" value="1"/>
</dbReference>
<dbReference type="SMART" id="SM00255">
    <property type="entry name" value="TIR"/>
    <property type="match status" value="1"/>
</dbReference>
<feature type="region of interest" description="Disordered" evidence="7">
    <location>
        <begin position="1077"/>
        <end position="1126"/>
    </location>
</feature>
<evidence type="ECO:0000313" key="9">
    <source>
        <dbReference type="Proteomes" id="UP000818029"/>
    </source>
</evidence>
<accession>A0ABM2YXE8</accession>
<evidence type="ECO:0000313" key="10">
    <source>
        <dbReference type="RefSeq" id="XP_040934573.1"/>
    </source>
</evidence>
<evidence type="ECO:0000256" key="4">
    <source>
        <dbReference type="ARBA" id="ARBA00022801"/>
    </source>
</evidence>
<dbReference type="PROSITE" id="PS50104">
    <property type="entry name" value="TIR"/>
    <property type="match status" value="1"/>
</dbReference>
<evidence type="ECO:0000256" key="6">
    <source>
        <dbReference type="ARBA" id="ARBA00047304"/>
    </source>
</evidence>
<keyword evidence="9" id="KW-1185">Reference proteome</keyword>
<dbReference type="PANTHER" id="PTHR11017:SF479">
    <property type="entry name" value="DISEASE RESISTANCE PROTEIN (TIR-NBS-LRR CLASS) FAMILY"/>
    <property type="match status" value="1"/>
</dbReference>
<evidence type="ECO:0000256" key="3">
    <source>
        <dbReference type="ARBA" id="ARBA00022737"/>
    </source>
</evidence>
<comment type="catalytic activity">
    <reaction evidence="6">
        <text>NAD(+) + H2O = ADP-D-ribose + nicotinamide + H(+)</text>
        <dbReference type="Rhea" id="RHEA:16301"/>
        <dbReference type="ChEBI" id="CHEBI:15377"/>
        <dbReference type="ChEBI" id="CHEBI:15378"/>
        <dbReference type="ChEBI" id="CHEBI:17154"/>
        <dbReference type="ChEBI" id="CHEBI:57540"/>
        <dbReference type="ChEBI" id="CHEBI:57967"/>
        <dbReference type="EC" id="3.2.2.6"/>
    </reaction>
    <physiologicalReaction direction="left-to-right" evidence="6">
        <dbReference type="Rhea" id="RHEA:16302"/>
    </physiologicalReaction>
</comment>
<dbReference type="Gene3D" id="3.40.50.10140">
    <property type="entry name" value="Toll/interleukin-1 receptor homology (TIR) domain"/>
    <property type="match status" value="1"/>
</dbReference>
<feature type="domain" description="TIR" evidence="8">
    <location>
        <begin position="30"/>
        <end position="199"/>
    </location>
</feature>
<dbReference type="InterPro" id="IPR044974">
    <property type="entry name" value="Disease_R_plants"/>
</dbReference>
<organism evidence="9 10">
    <name type="scientific">Gossypium hirsutum</name>
    <name type="common">Upland cotton</name>
    <name type="synonym">Gossypium mexicanum</name>
    <dbReference type="NCBI Taxonomy" id="3635"/>
    <lineage>
        <taxon>Eukaryota</taxon>
        <taxon>Viridiplantae</taxon>
        <taxon>Streptophyta</taxon>
        <taxon>Embryophyta</taxon>
        <taxon>Tracheophyta</taxon>
        <taxon>Spermatophyta</taxon>
        <taxon>Magnoliopsida</taxon>
        <taxon>eudicotyledons</taxon>
        <taxon>Gunneridae</taxon>
        <taxon>Pentapetalae</taxon>
        <taxon>rosids</taxon>
        <taxon>malvids</taxon>
        <taxon>Malvales</taxon>
        <taxon>Malvaceae</taxon>
        <taxon>Malvoideae</taxon>
        <taxon>Gossypium</taxon>
    </lineage>
</organism>
<name>A0ABM2YXE8_GOSHI</name>
<protein>
    <recommendedName>
        <fullName evidence="1">ADP-ribosyl cyclase/cyclic ADP-ribose hydrolase</fullName>
        <ecNumber evidence="1">3.2.2.6</ecNumber>
    </recommendedName>
</protein>
<proteinExistence type="predicted"/>
<dbReference type="EC" id="3.2.2.6" evidence="1"/>
<dbReference type="PRINTS" id="PR00364">
    <property type="entry name" value="DISEASERSIST"/>
</dbReference>
<dbReference type="InterPro" id="IPR058192">
    <property type="entry name" value="WHD_ROQ1-like"/>
</dbReference>
<evidence type="ECO:0000256" key="7">
    <source>
        <dbReference type="SAM" id="MobiDB-lite"/>
    </source>
</evidence>
<dbReference type="GeneID" id="107890142"/>
<dbReference type="RefSeq" id="XP_040934573.1">
    <property type="nucleotide sequence ID" value="XM_041078639.1"/>
</dbReference>
<dbReference type="InterPro" id="IPR035897">
    <property type="entry name" value="Toll_tir_struct_dom_sf"/>
</dbReference>
<dbReference type="Pfam" id="PF20160">
    <property type="entry name" value="C-JID"/>
    <property type="match status" value="1"/>
</dbReference>
<dbReference type="Gene3D" id="1.10.8.430">
    <property type="entry name" value="Helical domain of apoptotic protease-activating factors"/>
    <property type="match status" value="1"/>
</dbReference>
<sequence length="1183" mass="134526">MELGCHTIYPLLQSHNLNSFMASSSSSRQMKHQVFLSFRGEDTGLNFTSHLLKALKDTGINVFFDEDTLEKGDQLSLALSQAIATSNLSIIVLSVNYASSKSCLAELSDIMDRKDTEGHIVLPIFYHVDPSDVRNLGGRFKTSFDDHESEKLDQVQQWQTAFVEVGKLKGWHIEGCKSGSAAEELVGIDDKKRTILRLIDQEDSRVIGLWGMGGIGKTTLADAVYKEAFTKFEDHCFLQNVSQKLEKQGIESLRNEFLSKLLNQKIHIGTPSISFTLIERLNNKRVIVVFDDVNDPDQIDCMGVKYFGDGSKIIITSRDRQVLRNGGADKMYEVKKLNENDSLQLFSTFAFKLLNPSVDYRDLSNKFVEYAQGSPLALKVLGSKLYTKTKKDWESEVEKLKEYGQPKILQILKRSFGELDEIEKNIFLDIACIFKRVSKKEAEEVLSCCYKGAACGISNLIDKCLLDIDCKYGEYISVHDMLEEMGKDIVRQESKSIGMRSRLWSPEDVDKVLRYSKGSESIEGITLDMSQIKDKLRLHPSVFENMLSLKYLEFYSCNFDKKLLADEHDIVSLPNELRYLRWSYYPVKYLPSSFNPKNLVVLNLSNGNIEQLLDDNDHQDLVNLRKINVSQCKNLRKIANLLGAINLKTLDCSGCESLVELPCLNRLTSLEFLELEECYSLKEFPELPNNFSDLSLQETGIEEVPDSIDRLTSLEMLVLSNSMVKNVSSHISKLESLGLLDLSYCPIAEFPEIPRNLRVLELRGTQIEEVPFCFDCQSSLTLLDLSYTSIQKIQCNMSISSSGDIKTVDVPSSITRFGNLVRLKMNYCNSLKLLSEVPPDLSYLEAHGCSSLEKVTFTDQNLFELPDDIFMIFSNCFNLNQDSIDNILESAMFKAGAQVETRTSLWEIGWESQTFFCFPGNEISANKFEFQSLNSSIDLKIAPNWRVGGGFLAFAICLVADLTDCCHYKNLECICEYQLKATDGGNEKFKTKWYDHEDGDLDSELEDFEFMGDHVLVLFNDDMVKKDEDYVEASFEFYIKGHYYSWKEVKDKTDDIEVKKCGVHVFYVDEDQFDEMSKDVSGEGQIDETSNDESDEDQIDETSSEASDEDQFDKTSSDASDEDQEKFNFDEMSKDIRVVFDIFLLTVELWPAMQQKTSSRPESKLNQRSNSILFSFVTPLVAL</sequence>
<evidence type="ECO:0000256" key="2">
    <source>
        <dbReference type="ARBA" id="ARBA00022614"/>
    </source>
</evidence>
<dbReference type="Pfam" id="PF23282">
    <property type="entry name" value="WHD_ROQ1"/>
    <property type="match status" value="1"/>
</dbReference>
<dbReference type="InterPro" id="IPR045344">
    <property type="entry name" value="C-JID"/>
</dbReference>
<dbReference type="InterPro" id="IPR032675">
    <property type="entry name" value="LRR_dom_sf"/>
</dbReference>
<evidence type="ECO:0000256" key="1">
    <source>
        <dbReference type="ARBA" id="ARBA00011982"/>
    </source>
</evidence>
<reference evidence="10" key="2">
    <citation type="submission" date="2025-08" db="UniProtKB">
        <authorList>
            <consortium name="RefSeq"/>
        </authorList>
    </citation>
    <scope>IDENTIFICATION</scope>
</reference>
<dbReference type="Proteomes" id="UP000818029">
    <property type="component" value="Chromosome A10"/>
</dbReference>
<gene>
    <name evidence="10" type="primary">LOC107890142</name>
</gene>
<keyword evidence="5" id="KW-0520">NAD</keyword>
<dbReference type="InterPro" id="IPR000157">
    <property type="entry name" value="TIR_dom"/>
</dbReference>
<dbReference type="SUPFAM" id="SSF52200">
    <property type="entry name" value="Toll/Interleukin receptor TIR domain"/>
    <property type="match status" value="1"/>
</dbReference>
<evidence type="ECO:0000256" key="5">
    <source>
        <dbReference type="ARBA" id="ARBA00023027"/>
    </source>
</evidence>
<dbReference type="InterPro" id="IPR027417">
    <property type="entry name" value="P-loop_NTPase"/>
</dbReference>
<dbReference type="InterPro" id="IPR002182">
    <property type="entry name" value="NB-ARC"/>
</dbReference>
<keyword evidence="4" id="KW-0378">Hydrolase</keyword>
<keyword evidence="3" id="KW-0677">Repeat</keyword>
<dbReference type="Gene3D" id="3.80.10.10">
    <property type="entry name" value="Ribonuclease Inhibitor"/>
    <property type="match status" value="2"/>
</dbReference>
<dbReference type="InterPro" id="IPR042197">
    <property type="entry name" value="Apaf_helical"/>
</dbReference>
<dbReference type="Pfam" id="PF00931">
    <property type="entry name" value="NB-ARC"/>
    <property type="match status" value="1"/>
</dbReference>
<keyword evidence="2" id="KW-0433">Leucine-rich repeat</keyword>
<dbReference type="PANTHER" id="PTHR11017">
    <property type="entry name" value="LEUCINE-RICH REPEAT-CONTAINING PROTEIN"/>
    <property type="match status" value="1"/>
</dbReference>
<dbReference type="SUPFAM" id="SSF52540">
    <property type="entry name" value="P-loop containing nucleoside triphosphate hydrolases"/>
    <property type="match status" value="1"/>
</dbReference>
<feature type="compositionally biased region" description="Acidic residues" evidence="7">
    <location>
        <begin position="1085"/>
        <end position="1111"/>
    </location>
</feature>
<dbReference type="Gene3D" id="3.40.50.300">
    <property type="entry name" value="P-loop containing nucleotide triphosphate hydrolases"/>
    <property type="match status" value="1"/>
</dbReference>